<comment type="caution">
    <text evidence="1">The sequence shown here is derived from an EMBL/GenBank/DDBJ whole genome shotgun (WGS) entry which is preliminary data.</text>
</comment>
<gene>
    <name evidence="1" type="ORF">ALO92_02984</name>
</gene>
<sequence>MVLRQLLLAAWTIAVIRGTCLITSSLQSLPVIDGLGIDMAANIEYNMTRSDASDLAGIAQLDLAMRREALTRYLRLNGSQRLVEFTAQLIGLANSVAENCAEMSDQVLIEECGVHPDKFTGVNLPTIIGACQGVLIASKCDPAGACHGCAYRLGSIANQSPITTCDAEFMAHDQKGFMCHAHFDEQGEPTKVCVGHAKASKS</sequence>
<dbReference type="Proteomes" id="UP000050411">
    <property type="component" value="Unassembled WGS sequence"/>
</dbReference>
<dbReference type="AlphaFoldDB" id="A0A0P9MDH7"/>
<evidence type="ECO:0000313" key="2">
    <source>
        <dbReference type="Proteomes" id="UP000050411"/>
    </source>
</evidence>
<evidence type="ECO:0000313" key="1">
    <source>
        <dbReference type="EMBL" id="KPW82151.1"/>
    </source>
</evidence>
<accession>A0A0P9MDH7</accession>
<organism evidence="1 2">
    <name type="scientific">Pseudomonas congelans</name>
    <dbReference type="NCBI Taxonomy" id="200452"/>
    <lineage>
        <taxon>Bacteria</taxon>
        <taxon>Pseudomonadati</taxon>
        <taxon>Pseudomonadota</taxon>
        <taxon>Gammaproteobacteria</taxon>
        <taxon>Pseudomonadales</taxon>
        <taxon>Pseudomonadaceae</taxon>
        <taxon>Pseudomonas</taxon>
    </lineage>
</organism>
<dbReference type="PATRIC" id="fig|200452.3.peg.3577"/>
<dbReference type="EMBL" id="LJQB01000086">
    <property type="protein sequence ID" value="KPW82151.1"/>
    <property type="molecule type" value="Genomic_DNA"/>
</dbReference>
<protein>
    <submittedName>
        <fullName evidence="1">Uncharacterized protein</fullName>
    </submittedName>
</protein>
<reference evidence="1 2" key="1">
    <citation type="submission" date="2015-09" db="EMBL/GenBank/DDBJ databases">
        <title>Genome announcement of multiple Pseudomonas syringae strains.</title>
        <authorList>
            <person name="Thakur S."/>
            <person name="Wang P.W."/>
            <person name="Gong Y."/>
            <person name="Weir B.S."/>
            <person name="Guttman D.S."/>
        </authorList>
    </citation>
    <scope>NUCLEOTIDE SEQUENCE [LARGE SCALE GENOMIC DNA]</scope>
    <source>
        <strain evidence="1 2">ICMP19117</strain>
    </source>
</reference>
<proteinExistence type="predicted"/>
<name>A0A0P9MDH7_9PSED</name>